<dbReference type="Proteomes" id="UP000704712">
    <property type="component" value="Unassembled WGS sequence"/>
</dbReference>
<reference evidence="1" key="1">
    <citation type="submission" date="2020-03" db="EMBL/GenBank/DDBJ databases">
        <title>Hybrid Assembly of Korean Phytophthora infestans isolates.</title>
        <authorList>
            <person name="Prokchorchik M."/>
            <person name="Lee Y."/>
            <person name="Seo J."/>
            <person name="Cho J.-H."/>
            <person name="Park Y.-E."/>
            <person name="Jang D.-C."/>
            <person name="Im J.-S."/>
            <person name="Choi J.-G."/>
            <person name="Park H.-J."/>
            <person name="Lee G.-B."/>
            <person name="Lee Y.-G."/>
            <person name="Hong S.-Y."/>
            <person name="Cho K."/>
            <person name="Sohn K.H."/>
        </authorList>
    </citation>
    <scope>NUCLEOTIDE SEQUENCE</scope>
    <source>
        <strain evidence="1">KR_2_A2</strain>
    </source>
</reference>
<dbReference type="AlphaFoldDB" id="A0A8S9UCC1"/>
<sequence length="66" mass="7909">MAKLFERNPRNVRIASWVAAIGLFAAWYKYDQMKERQFSEKDATEWNEAIIRVHPQKPSKKNKRDD</sequence>
<organism evidence="1 2">
    <name type="scientific">Phytophthora infestans</name>
    <name type="common">Potato late blight agent</name>
    <name type="synonym">Botrytis infestans</name>
    <dbReference type="NCBI Taxonomy" id="4787"/>
    <lineage>
        <taxon>Eukaryota</taxon>
        <taxon>Sar</taxon>
        <taxon>Stramenopiles</taxon>
        <taxon>Oomycota</taxon>
        <taxon>Peronosporomycetes</taxon>
        <taxon>Peronosporales</taxon>
        <taxon>Peronosporaceae</taxon>
        <taxon>Phytophthora</taxon>
    </lineage>
</organism>
<proteinExistence type="predicted"/>
<comment type="caution">
    <text evidence="1">The sequence shown here is derived from an EMBL/GenBank/DDBJ whole genome shotgun (WGS) entry which is preliminary data.</text>
</comment>
<dbReference type="OMA" id="RIASWVM"/>
<evidence type="ECO:0008006" key="3">
    <source>
        <dbReference type="Google" id="ProtNLM"/>
    </source>
</evidence>
<accession>A0A8S9UCC1</accession>
<gene>
    <name evidence="1" type="ORF">GN958_ATG14934</name>
</gene>
<evidence type="ECO:0000313" key="1">
    <source>
        <dbReference type="EMBL" id="KAF4135948.1"/>
    </source>
</evidence>
<dbReference type="EMBL" id="JAACNO010002038">
    <property type="protein sequence ID" value="KAF4135948.1"/>
    <property type="molecule type" value="Genomic_DNA"/>
</dbReference>
<protein>
    <recommendedName>
        <fullName evidence="3">Mitochondrial protein</fullName>
    </recommendedName>
</protein>
<name>A0A8S9UCC1_PHYIN</name>
<evidence type="ECO:0000313" key="2">
    <source>
        <dbReference type="Proteomes" id="UP000704712"/>
    </source>
</evidence>